<evidence type="ECO:0000313" key="2">
    <source>
        <dbReference type="Proteomes" id="UP000652761"/>
    </source>
</evidence>
<dbReference type="Proteomes" id="UP000652761">
    <property type="component" value="Unassembled WGS sequence"/>
</dbReference>
<accession>A0A843TE32</accession>
<sequence length="90" mass="10290">MNLGSKIIGIGHSYWHVVVTLCRKALASSRPLVLVLTVCLLQPVLVQRESKLIWTNHKSPPTTCEQFHLLAINFLFCTDFSTNYLWCMRS</sequence>
<comment type="caution">
    <text evidence="1">The sequence shown here is derived from an EMBL/GenBank/DDBJ whole genome shotgun (WGS) entry which is preliminary data.</text>
</comment>
<dbReference type="EMBL" id="NMUH01000057">
    <property type="protein sequence ID" value="MQL70128.1"/>
    <property type="molecule type" value="Genomic_DNA"/>
</dbReference>
<name>A0A843TE32_COLES</name>
<proteinExistence type="predicted"/>
<gene>
    <name evidence="1" type="ORF">Taro_002432</name>
</gene>
<keyword evidence="2" id="KW-1185">Reference proteome</keyword>
<protein>
    <submittedName>
        <fullName evidence="1">Uncharacterized protein</fullName>
    </submittedName>
</protein>
<dbReference type="AlphaFoldDB" id="A0A843TE32"/>
<reference evidence="1" key="1">
    <citation type="submission" date="2017-07" db="EMBL/GenBank/DDBJ databases">
        <title>Taro Niue Genome Assembly and Annotation.</title>
        <authorList>
            <person name="Atibalentja N."/>
            <person name="Keating K."/>
            <person name="Fields C.J."/>
        </authorList>
    </citation>
    <scope>NUCLEOTIDE SEQUENCE</scope>
    <source>
        <strain evidence="1">Niue_2</strain>
        <tissue evidence="1">Leaf</tissue>
    </source>
</reference>
<organism evidence="1 2">
    <name type="scientific">Colocasia esculenta</name>
    <name type="common">Wild taro</name>
    <name type="synonym">Arum esculentum</name>
    <dbReference type="NCBI Taxonomy" id="4460"/>
    <lineage>
        <taxon>Eukaryota</taxon>
        <taxon>Viridiplantae</taxon>
        <taxon>Streptophyta</taxon>
        <taxon>Embryophyta</taxon>
        <taxon>Tracheophyta</taxon>
        <taxon>Spermatophyta</taxon>
        <taxon>Magnoliopsida</taxon>
        <taxon>Liliopsida</taxon>
        <taxon>Araceae</taxon>
        <taxon>Aroideae</taxon>
        <taxon>Colocasieae</taxon>
        <taxon>Colocasia</taxon>
    </lineage>
</organism>
<evidence type="ECO:0000313" key="1">
    <source>
        <dbReference type="EMBL" id="MQL70128.1"/>
    </source>
</evidence>